<feature type="binding site" evidence="17">
    <location>
        <position position="91"/>
    </location>
    <ligand>
        <name>Mg(2+)</name>
        <dbReference type="ChEBI" id="CHEBI:18420"/>
        <label>2</label>
    </ligand>
</feature>
<evidence type="ECO:0000256" key="18">
    <source>
        <dbReference type="RuleBase" id="RU003750"/>
    </source>
</evidence>
<evidence type="ECO:0000256" key="1">
    <source>
        <dbReference type="ARBA" id="ARBA00004651"/>
    </source>
</evidence>
<evidence type="ECO:0000256" key="14">
    <source>
        <dbReference type="ARBA" id="ARBA00024082"/>
    </source>
</evidence>
<evidence type="ECO:0000256" key="2">
    <source>
        <dbReference type="ARBA" id="ARBA00004805"/>
    </source>
</evidence>
<dbReference type="PROSITE" id="PS00379">
    <property type="entry name" value="CDP_ALCOHOL_P_TRANSF"/>
    <property type="match status" value="1"/>
</dbReference>
<dbReference type="GO" id="GO:0008654">
    <property type="term" value="P:phospholipid biosynthetic process"/>
    <property type="evidence" value="ECO:0007669"/>
    <property type="project" value="UniProtKB-UniRule"/>
</dbReference>
<comment type="similarity">
    <text evidence="4 17 18">Belongs to the CDP-alcohol phosphatidyltransferase class-I family.</text>
</comment>
<dbReference type="HAMAP" id="MF_02241">
    <property type="entry name" value="PIP_synthase"/>
    <property type="match status" value="1"/>
</dbReference>
<evidence type="ECO:0000256" key="3">
    <source>
        <dbReference type="ARBA" id="ARBA00005189"/>
    </source>
</evidence>
<keyword evidence="8 17" id="KW-0812">Transmembrane</keyword>
<evidence type="ECO:0000313" key="19">
    <source>
        <dbReference type="EMBL" id="MCD5316388.1"/>
    </source>
</evidence>
<dbReference type="AlphaFoldDB" id="A0A9X1NLJ8"/>
<keyword evidence="6 17" id="KW-1003">Cell membrane</keyword>
<comment type="catalytic activity">
    <reaction evidence="13 17">
        <text>1,2-di-(9Z-octadecenoyl)-sn-glycero-3-cytidine-5'-diphosphate + 1D-myo-inositol 3-phosphate = 1,2-di-(9Z-octadecenoyl)-sn-glycero-3-phospho-(1D-myo-inositol-3-phosphate) + CMP + H(+)</text>
        <dbReference type="Rhea" id="RHEA:61216"/>
        <dbReference type="ChEBI" id="CHEBI:15378"/>
        <dbReference type="ChEBI" id="CHEBI:58401"/>
        <dbReference type="ChEBI" id="CHEBI:60377"/>
        <dbReference type="ChEBI" id="CHEBI:85356"/>
        <dbReference type="ChEBI" id="CHEBI:144472"/>
    </reaction>
</comment>
<evidence type="ECO:0000256" key="12">
    <source>
        <dbReference type="ARBA" id="ARBA00023136"/>
    </source>
</evidence>
<feature type="binding site" evidence="17">
    <location>
        <position position="87"/>
    </location>
    <ligand>
        <name>Mg(2+)</name>
        <dbReference type="ChEBI" id="CHEBI:18420"/>
        <label>1</label>
    </ligand>
</feature>
<comment type="caution">
    <text evidence="19">The sequence shown here is derived from an EMBL/GenBank/DDBJ whole genome shotgun (WGS) entry which is preliminary data.</text>
</comment>
<evidence type="ECO:0000256" key="9">
    <source>
        <dbReference type="ARBA" id="ARBA00022723"/>
    </source>
</evidence>
<dbReference type="InterPro" id="IPR043130">
    <property type="entry name" value="CDP-OH_PTrfase_TM_dom"/>
</dbReference>
<comment type="cofactor">
    <cofactor evidence="17">
        <name>Mg(2+)</name>
        <dbReference type="ChEBI" id="CHEBI:18420"/>
    </cofactor>
    <text evidence="17">Contains a di-nuclear catalytic Mg(2+) center.</text>
</comment>
<feature type="binding site" evidence="17">
    <location>
        <begin position="29"/>
        <end position="32"/>
    </location>
    <ligand>
        <name>a CDP-1,2-diacyl-sn-glycerol</name>
        <dbReference type="ChEBI" id="CHEBI:58332"/>
    </ligand>
</feature>
<protein>
    <recommendedName>
        <fullName evidence="14 17">Phosphatidylinositol phosphate synthase</fullName>
        <shortName evidence="17">PIP synthase</shortName>
        <ecNumber evidence="17">2.7.8.-</ecNumber>
    </recommendedName>
    <alternativeName>
        <fullName evidence="15 17">CDP-diacylglycerol--D-myo-inositol-3-phosphate 3-phosphatidyltransferase</fullName>
    </alternativeName>
</protein>
<dbReference type="InterPro" id="IPR048254">
    <property type="entry name" value="CDP_ALCOHOL_P_TRANSF_CS"/>
</dbReference>
<feature type="transmembrane region" description="Helical" evidence="17">
    <location>
        <begin position="115"/>
        <end position="132"/>
    </location>
</feature>
<dbReference type="Proteomes" id="UP001138997">
    <property type="component" value="Unassembled WGS sequence"/>
</dbReference>
<dbReference type="InterPro" id="IPR044268">
    <property type="entry name" value="PIP_synthase_PgsA1"/>
</dbReference>
<dbReference type="GO" id="GO:0005886">
    <property type="term" value="C:plasma membrane"/>
    <property type="evidence" value="ECO:0007669"/>
    <property type="project" value="UniProtKB-SubCell"/>
</dbReference>
<evidence type="ECO:0000256" key="17">
    <source>
        <dbReference type="HAMAP-Rule" id="MF_02241"/>
    </source>
</evidence>
<feature type="binding site" evidence="17">
    <location>
        <position position="66"/>
    </location>
    <ligand>
        <name>Mg(2+)</name>
        <dbReference type="ChEBI" id="CHEBI:18420"/>
        <label>2</label>
    </ligand>
</feature>
<dbReference type="EC" id="2.7.8.-" evidence="17"/>
<name>A0A9X1NLJ8_9ACTN</name>
<evidence type="ECO:0000256" key="10">
    <source>
        <dbReference type="ARBA" id="ARBA00022842"/>
    </source>
</evidence>
<keyword evidence="17" id="KW-0443">Lipid metabolism</keyword>
<feature type="transmembrane region" description="Helical" evidence="17">
    <location>
        <begin position="21"/>
        <end position="46"/>
    </location>
</feature>
<evidence type="ECO:0000256" key="13">
    <source>
        <dbReference type="ARBA" id="ARBA00023935"/>
    </source>
</evidence>
<feature type="binding site" evidence="17">
    <location>
        <position position="80"/>
    </location>
    <ligand>
        <name>a CDP-1,2-diacyl-sn-glycerol</name>
        <dbReference type="ChEBI" id="CHEBI:58332"/>
    </ligand>
</feature>
<evidence type="ECO:0000256" key="5">
    <source>
        <dbReference type="ARBA" id="ARBA00011738"/>
    </source>
</evidence>
<evidence type="ECO:0000256" key="16">
    <source>
        <dbReference type="ARBA" id="ARBA00048865"/>
    </source>
</evidence>
<evidence type="ECO:0000256" key="8">
    <source>
        <dbReference type="ARBA" id="ARBA00022692"/>
    </source>
</evidence>
<keyword evidence="11 17" id="KW-1133">Transmembrane helix</keyword>
<reference evidence="19" key="1">
    <citation type="submission" date="2021-11" db="EMBL/GenBank/DDBJ databases">
        <title>Streptomyces corallinus and Kineosporia corallina sp. nov., two new coral-derived marine actinobacteria.</title>
        <authorList>
            <person name="Buangrab K."/>
            <person name="Sutthacheep M."/>
            <person name="Yeemin T."/>
            <person name="Harunari E."/>
            <person name="Igarashi Y."/>
            <person name="Sripreechasak P."/>
            <person name="Kanchanasin P."/>
            <person name="Tanasupawat S."/>
            <person name="Phongsopitanun W."/>
        </authorList>
    </citation>
    <scope>NUCLEOTIDE SEQUENCE</scope>
    <source>
        <strain evidence="19">JCM 31032</strain>
    </source>
</reference>
<dbReference type="GO" id="GO:0000287">
    <property type="term" value="F:magnesium ion binding"/>
    <property type="evidence" value="ECO:0007669"/>
    <property type="project" value="UniProtKB-UniRule"/>
</dbReference>
<feature type="transmembrane region" description="Helical" evidence="17">
    <location>
        <begin position="52"/>
        <end position="72"/>
    </location>
</feature>
<evidence type="ECO:0000256" key="7">
    <source>
        <dbReference type="ARBA" id="ARBA00022679"/>
    </source>
</evidence>
<organism evidence="19 20">
    <name type="scientific">Kineosporia babensis</name>
    <dbReference type="NCBI Taxonomy" id="499548"/>
    <lineage>
        <taxon>Bacteria</taxon>
        <taxon>Bacillati</taxon>
        <taxon>Actinomycetota</taxon>
        <taxon>Actinomycetes</taxon>
        <taxon>Kineosporiales</taxon>
        <taxon>Kineosporiaceae</taxon>
        <taxon>Kineosporia</taxon>
    </lineage>
</organism>
<dbReference type="GO" id="GO:0016780">
    <property type="term" value="F:phosphotransferase activity, for other substituted phosphate groups"/>
    <property type="evidence" value="ECO:0007669"/>
    <property type="project" value="UniProtKB-UniRule"/>
</dbReference>
<comment type="function">
    <text evidence="17">Catalyzes the conjugation of the 1'-hydroxyl group of D-myo-inositol-3-phosphate (also named L-myo-inositol-1-phosphate) with a lipid tail of cytidine diphosphate diacylglycerol (CDP-DAG), forming phosphatidylinositol phosphate (PIP) and CMP. PIP is a precursor of phosphatidylinositol (PI) which is an essential lipid required for cell wall formation.</text>
</comment>
<feature type="active site" description="Proton acceptor" evidence="17">
    <location>
        <position position="91"/>
    </location>
</feature>
<evidence type="ECO:0000256" key="11">
    <source>
        <dbReference type="ARBA" id="ARBA00022989"/>
    </source>
</evidence>
<comment type="pathway">
    <text evidence="2 17">Phospholipid metabolism; phosphatidylinositol phosphate biosynthesis.</text>
</comment>
<comment type="subunit">
    <text evidence="5 17">Homodimer.</text>
</comment>
<keyword evidence="9 17" id="KW-0479">Metal-binding</keyword>
<keyword evidence="17" id="KW-0444">Lipid biosynthesis</keyword>
<keyword evidence="17" id="KW-1208">Phospholipid metabolism</keyword>
<evidence type="ECO:0000256" key="4">
    <source>
        <dbReference type="ARBA" id="ARBA00010441"/>
    </source>
</evidence>
<proteinExistence type="inferred from homology"/>
<comment type="catalytic activity">
    <reaction evidence="16 17">
        <text>a CDP-1,2-diacyl-sn-glycerol + 1D-myo-inositol 3-phosphate = a 1,2-diacyl-sn-glycero-3-phospho-(1D-myo-inositol-3-phosphate) + CMP + H(+)</text>
        <dbReference type="Rhea" id="RHEA:60504"/>
        <dbReference type="ChEBI" id="CHEBI:15378"/>
        <dbReference type="ChEBI" id="CHEBI:58088"/>
        <dbReference type="ChEBI" id="CHEBI:58332"/>
        <dbReference type="ChEBI" id="CHEBI:58401"/>
        <dbReference type="ChEBI" id="CHEBI:60377"/>
    </reaction>
</comment>
<feature type="transmembrane region" description="Helical" evidence="17">
    <location>
        <begin position="153"/>
        <end position="169"/>
    </location>
</feature>
<evidence type="ECO:0000256" key="15">
    <source>
        <dbReference type="ARBA" id="ARBA00033137"/>
    </source>
</evidence>
<feature type="binding site" evidence="17">
    <location>
        <position position="87"/>
    </location>
    <ligand>
        <name>Mg(2+)</name>
        <dbReference type="ChEBI" id="CHEBI:18420"/>
        <label>2</label>
    </ligand>
</feature>
<feature type="transmembrane region" description="Helical" evidence="17">
    <location>
        <begin position="175"/>
        <end position="193"/>
    </location>
</feature>
<keyword evidence="20" id="KW-1185">Reference proteome</keyword>
<dbReference type="InterPro" id="IPR000462">
    <property type="entry name" value="CDP-OH_P_trans"/>
</dbReference>
<sequence>MFNRFAKAFFTRVFSPVARLLLRWGVSPDAVTLVGTIGVCFGALAFFPRDELFWGVMVVTAFVFSDLIDGTMARMSGRSSVWGAYLDSTLDRFGDAAVFGGLVLCFAGPRDNDVMMVLSLACLVLGFLVSYSRARAEGLGMQANVGVAERSERLVLTLVATGFVGIGVSEYLLMGVLVLLVVGSVVTIFQRIMMVRRQALGRELTVGENA</sequence>
<accession>A0A9X1NLJ8</accession>
<dbReference type="NCBIfam" id="NF045883">
    <property type="entry name" value="PIPSynth"/>
    <property type="match status" value="1"/>
</dbReference>
<dbReference type="Pfam" id="PF01066">
    <property type="entry name" value="CDP-OH_P_transf"/>
    <property type="match status" value="1"/>
</dbReference>
<comment type="pathway">
    <text evidence="3">Lipid metabolism.</text>
</comment>
<keyword evidence="10 17" id="KW-0460">Magnesium</keyword>
<feature type="binding site" evidence="17">
    <location>
        <position position="66"/>
    </location>
    <ligand>
        <name>Mg(2+)</name>
        <dbReference type="ChEBI" id="CHEBI:18420"/>
        <label>1</label>
    </ligand>
</feature>
<keyword evidence="17" id="KW-0594">Phospholipid biosynthesis</keyword>
<dbReference type="EMBL" id="JAJOMB010000029">
    <property type="protein sequence ID" value="MCD5316388.1"/>
    <property type="molecule type" value="Genomic_DNA"/>
</dbReference>
<feature type="binding site" evidence="17">
    <location>
        <position position="70"/>
    </location>
    <ligand>
        <name>a CDP-1,2-diacyl-sn-glycerol</name>
        <dbReference type="ChEBI" id="CHEBI:58332"/>
    </ligand>
</feature>
<comment type="subcellular location">
    <subcellularLocation>
        <location evidence="1 17">Cell membrane</location>
        <topology evidence="1 17">Multi-pass membrane protein</topology>
    </subcellularLocation>
</comment>
<gene>
    <name evidence="19" type="ORF">LR394_36375</name>
</gene>
<keyword evidence="7 17" id="KW-0808">Transferase</keyword>
<keyword evidence="12 17" id="KW-0472">Membrane</keyword>
<evidence type="ECO:0000256" key="6">
    <source>
        <dbReference type="ARBA" id="ARBA00022475"/>
    </source>
</evidence>
<dbReference type="RefSeq" id="WP_231449237.1">
    <property type="nucleotide sequence ID" value="NZ_JAJOMB010000029.1"/>
</dbReference>
<comment type="caution">
    <text evidence="17">Lacks conserved residue(s) required for the propagation of feature annotation.</text>
</comment>
<feature type="binding site" evidence="17">
    <location>
        <position position="74"/>
    </location>
    <ligand>
        <name>a CDP-1,2-diacyl-sn-glycerol</name>
        <dbReference type="ChEBI" id="CHEBI:58332"/>
    </ligand>
</feature>
<evidence type="ECO:0000313" key="20">
    <source>
        <dbReference type="Proteomes" id="UP001138997"/>
    </source>
</evidence>
<feature type="binding site" evidence="17">
    <location>
        <position position="69"/>
    </location>
    <ligand>
        <name>Mg(2+)</name>
        <dbReference type="ChEBI" id="CHEBI:18420"/>
        <label>1</label>
    </ligand>
</feature>
<dbReference type="Gene3D" id="1.20.120.1760">
    <property type="match status" value="1"/>
</dbReference>